<gene>
    <name evidence="1" type="ORF">TorRG33x02_309920</name>
</gene>
<dbReference type="AlphaFoldDB" id="A0A2P5BT11"/>
<sequence>MNDYGPLDEGFDGSDRTVGTCTGVMRRTDRCRGLVLGRRRANEGCVVVLPVLSVLFWSDKMDRVFNI</sequence>
<name>A0A2P5BT11_TREOI</name>
<protein>
    <submittedName>
        <fullName evidence="1">Uncharacterized protein</fullName>
    </submittedName>
</protein>
<organism evidence="1 2">
    <name type="scientific">Trema orientale</name>
    <name type="common">Charcoal tree</name>
    <name type="synonym">Celtis orientalis</name>
    <dbReference type="NCBI Taxonomy" id="63057"/>
    <lineage>
        <taxon>Eukaryota</taxon>
        <taxon>Viridiplantae</taxon>
        <taxon>Streptophyta</taxon>
        <taxon>Embryophyta</taxon>
        <taxon>Tracheophyta</taxon>
        <taxon>Spermatophyta</taxon>
        <taxon>Magnoliopsida</taxon>
        <taxon>eudicotyledons</taxon>
        <taxon>Gunneridae</taxon>
        <taxon>Pentapetalae</taxon>
        <taxon>rosids</taxon>
        <taxon>fabids</taxon>
        <taxon>Rosales</taxon>
        <taxon>Cannabaceae</taxon>
        <taxon>Trema</taxon>
    </lineage>
</organism>
<proteinExistence type="predicted"/>
<comment type="caution">
    <text evidence="1">The sequence shown here is derived from an EMBL/GenBank/DDBJ whole genome shotgun (WGS) entry which is preliminary data.</text>
</comment>
<dbReference type="InParanoid" id="A0A2P5BT11"/>
<dbReference type="EMBL" id="JXTC01000466">
    <property type="protein sequence ID" value="PON51933.1"/>
    <property type="molecule type" value="Genomic_DNA"/>
</dbReference>
<dbReference type="OrthoDB" id="10511683at2759"/>
<keyword evidence="2" id="KW-1185">Reference proteome</keyword>
<accession>A0A2P5BT11</accession>
<evidence type="ECO:0000313" key="2">
    <source>
        <dbReference type="Proteomes" id="UP000237000"/>
    </source>
</evidence>
<reference evidence="2" key="1">
    <citation type="submission" date="2016-06" db="EMBL/GenBank/DDBJ databases">
        <title>Parallel loss of symbiosis genes in relatives of nitrogen-fixing non-legume Parasponia.</title>
        <authorList>
            <person name="Van Velzen R."/>
            <person name="Holmer R."/>
            <person name="Bu F."/>
            <person name="Rutten L."/>
            <person name="Van Zeijl A."/>
            <person name="Liu W."/>
            <person name="Santuari L."/>
            <person name="Cao Q."/>
            <person name="Sharma T."/>
            <person name="Shen D."/>
            <person name="Roswanjaya Y."/>
            <person name="Wardhani T."/>
            <person name="Kalhor M.S."/>
            <person name="Jansen J."/>
            <person name="Van den Hoogen J."/>
            <person name="Gungor B."/>
            <person name="Hartog M."/>
            <person name="Hontelez J."/>
            <person name="Verver J."/>
            <person name="Yang W.-C."/>
            <person name="Schijlen E."/>
            <person name="Repin R."/>
            <person name="Schilthuizen M."/>
            <person name="Schranz E."/>
            <person name="Heidstra R."/>
            <person name="Miyata K."/>
            <person name="Fedorova E."/>
            <person name="Kohlen W."/>
            <person name="Bisseling T."/>
            <person name="Smit S."/>
            <person name="Geurts R."/>
        </authorList>
    </citation>
    <scope>NUCLEOTIDE SEQUENCE [LARGE SCALE GENOMIC DNA]</scope>
    <source>
        <strain evidence="2">cv. RG33-2</strain>
    </source>
</reference>
<evidence type="ECO:0000313" key="1">
    <source>
        <dbReference type="EMBL" id="PON51933.1"/>
    </source>
</evidence>
<dbReference type="Proteomes" id="UP000237000">
    <property type="component" value="Unassembled WGS sequence"/>
</dbReference>